<feature type="region of interest" description="Disordered" evidence="1">
    <location>
        <begin position="61"/>
        <end position="87"/>
    </location>
</feature>
<evidence type="ECO:0000313" key="3">
    <source>
        <dbReference type="EMBL" id="PWA96116.1"/>
    </source>
</evidence>
<feature type="compositionally biased region" description="Polar residues" evidence="1">
    <location>
        <begin position="288"/>
        <end position="297"/>
    </location>
</feature>
<dbReference type="InterPro" id="IPR007199">
    <property type="entry name" value="Rep_factor-A_N"/>
</dbReference>
<keyword evidence="4" id="KW-1185">Reference proteome</keyword>
<evidence type="ECO:0000259" key="2">
    <source>
        <dbReference type="Pfam" id="PF04057"/>
    </source>
</evidence>
<dbReference type="GO" id="GO:0003677">
    <property type="term" value="F:DNA binding"/>
    <property type="evidence" value="ECO:0007669"/>
    <property type="project" value="UniProtKB-KW"/>
</dbReference>
<evidence type="ECO:0000313" key="4">
    <source>
        <dbReference type="Proteomes" id="UP000245207"/>
    </source>
</evidence>
<comment type="caution">
    <text evidence="3">The sequence shown here is derived from an EMBL/GenBank/DDBJ whole genome shotgun (WGS) entry which is preliminary data.</text>
</comment>
<feature type="region of interest" description="Disordered" evidence="1">
    <location>
        <begin position="223"/>
        <end position="302"/>
    </location>
</feature>
<organism evidence="3 4">
    <name type="scientific">Artemisia annua</name>
    <name type="common">Sweet wormwood</name>
    <dbReference type="NCBI Taxonomy" id="35608"/>
    <lineage>
        <taxon>Eukaryota</taxon>
        <taxon>Viridiplantae</taxon>
        <taxon>Streptophyta</taxon>
        <taxon>Embryophyta</taxon>
        <taxon>Tracheophyta</taxon>
        <taxon>Spermatophyta</taxon>
        <taxon>Magnoliopsida</taxon>
        <taxon>eudicotyledons</taxon>
        <taxon>Gunneridae</taxon>
        <taxon>Pentapetalae</taxon>
        <taxon>asterids</taxon>
        <taxon>campanulids</taxon>
        <taxon>Asterales</taxon>
        <taxon>Asteraceae</taxon>
        <taxon>Asteroideae</taxon>
        <taxon>Anthemideae</taxon>
        <taxon>Artemisiinae</taxon>
        <taxon>Artemisia</taxon>
    </lineage>
</organism>
<name>A0A2U1QDN5_ARTAN</name>
<dbReference type="GO" id="GO:0005634">
    <property type="term" value="C:nucleus"/>
    <property type="evidence" value="ECO:0007669"/>
    <property type="project" value="InterPro"/>
</dbReference>
<dbReference type="Proteomes" id="UP000245207">
    <property type="component" value="Unassembled WGS sequence"/>
</dbReference>
<feature type="region of interest" description="Disordered" evidence="1">
    <location>
        <begin position="325"/>
        <end position="348"/>
    </location>
</feature>
<reference evidence="3 4" key="1">
    <citation type="journal article" date="2018" name="Mol. Plant">
        <title>The genome of Artemisia annua provides insight into the evolution of Asteraceae family and artemisinin biosynthesis.</title>
        <authorList>
            <person name="Shen Q."/>
            <person name="Zhang L."/>
            <person name="Liao Z."/>
            <person name="Wang S."/>
            <person name="Yan T."/>
            <person name="Shi P."/>
            <person name="Liu M."/>
            <person name="Fu X."/>
            <person name="Pan Q."/>
            <person name="Wang Y."/>
            <person name="Lv Z."/>
            <person name="Lu X."/>
            <person name="Zhang F."/>
            <person name="Jiang W."/>
            <person name="Ma Y."/>
            <person name="Chen M."/>
            <person name="Hao X."/>
            <person name="Li L."/>
            <person name="Tang Y."/>
            <person name="Lv G."/>
            <person name="Zhou Y."/>
            <person name="Sun X."/>
            <person name="Brodelius P.E."/>
            <person name="Rose J.K.C."/>
            <person name="Tang K."/>
        </authorList>
    </citation>
    <scope>NUCLEOTIDE SEQUENCE [LARGE SCALE GENOMIC DNA]</scope>
    <source>
        <strain evidence="4">cv. Huhao1</strain>
        <tissue evidence="3">Leaf</tissue>
    </source>
</reference>
<dbReference type="OrthoDB" id="1436008at2759"/>
<gene>
    <name evidence="3" type="ORF">CTI12_AA042990</name>
</gene>
<sequence>MIPAASSRNVDNSGYGFCCLQQGSLTPTNTISKIAKRNRYYILVFDFKLLGTTCDIIGDPKPLPDNETPLVERSTPTIPHEDHVDSHLNENIDDSRHVEEPPTSKQKQDHVNLTPGAISKIWTCKCTSNDLKPVLQVLEIDSRAHNIDNKQWYLVWLSDGSFKEYVAIAYEIVISNKLQQGSIIQLTKYDIFIYSGIWVRDCNLLCSKCDIIGYPKLYPRNETPLVDRTTPTIPAEDQNHANSHHVEKPPTSKQKQDHVGSVLNEDIDDSRHVEEPPTSKRKPSSSTQKCSSHSPTQNKKRKLLSIDDITSGFDLTVIRSKCGIIGNPKRLPDNGTPLVERTTPTIPDEDQIHAKSHHIEEPPTSKQKQDHVDSLLNEDIDDSHHLVEEPPTSIQNPSTSTQKCSSHSITQNNRDTIMGVNLTLGAITKIMTDKGSSTDLKPVVQVTNILSGRISTTNDKQCYRKIVLSDGSSSHFGCIVDDIFISNELHKGSVVQLTKFQFTKFSIYGNIRVLLVSDLNVIHSKSDIVVNPENFPRDDIPLVERSTPPIPDEDHVDVSHAQESVTSSQKCSETQSRERNHQSSNETPVLKRSKPTIIDHGHSVSDTNEDVDNSHPAEEPSEHDTLLHMEAY</sequence>
<feature type="domain" description="Replication factor-A protein 1 N-terminal" evidence="2">
    <location>
        <begin position="113"/>
        <end position="189"/>
    </location>
</feature>
<dbReference type="Pfam" id="PF04057">
    <property type="entry name" value="Rep-A_N"/>
    <property type="match status" value="2"/>
</dbReference>
<dbReference type="Gene3D" id="2.40.50.140">
    <property type="entry name" value="Nucleic acid-binding proteins"/>
    <property type="match status" value="2"/>
</dbReference>
<feature type="compositionally biased region" description="Polar residues" evidence="1">
    <location>
        <begin position="561"/>
        <end position="574"/>
    </location>
</feature>
<feature type="compositionally biased region" description="Basic and acidic residues" evidence="1">
    <location>
        <begin position="612"/>
        <end position="632"/>
    </location>
</feature>
<dbReference type="STRING" id="35608.A0A2U1QDN5"/>
<evidence type="ECO:0000256" key="1">
    <source>
        <dbReference type="SAM" id="MobiDB-lite"/>
    </source>
</evidence>
<dbReference type="GO" id="GO:0006260">
    <property type="term" value="P:DNA replication"/>
    <property type="evidence" value="ECO:0007669"/>
    <property type="project" value="InterPro"/>
</dbReference>
<proteinExistence type="predicted"/>
<dbReference type="InterPro" id="IPR012340">
    <property type="entry name" value="NA-bd_OB-fold"/>
</dbReference>
<accession>A0A2U1QDN5</accession>
<dbReference type="EMBL" id="PKPP01000197">
    <property type="protein sequence ID" value="PWA96116.1"/>
    <property type="molecule type" value="Genomic_DNA"/>
</dbReference>
<feature type="region of interest" description="Disordered" evidence="1">
    <location>
        <begin position="387"/>
        <end position="409"/>
    </location>
</feature>
<feature type="domain" description="Replication factor-A protein 1 N-terminal" evidence="2">
    <location>
        <begin position="422"/>
        <end position="523"/>
    </location>
</feature>
<protein>
    <submittedName>
        <fullName evidence="3">Replication protein A 70 kDa DNA-binding subunit</fullName>
    </submittedName>
</protein>
<keyword evidence="3" id="KW-0238">DNA-binding</keyword>
<dbReference type="AlphaFoldDB" id="A0A2U1QDN5"/>
<dbReference type="SUPFAM" id="SSF50249">
    <property type="entry name" value="Nucleic acid-binding proteins"/>
    <property type="match status" value="2"/>
</dbReference>
<feature type="region of interest" description="Disordered" evidence="1">
    <location>
        <begin position="533"/>
        <end position="632"/>
    </location>
</feature>
<feature type="compositionally biased region" description="Basic and acidic residues" evidence="1">
    <location>
        <begin position="269"/>
        <end position="278"/>
    </location>
</feature>
<feature type="compositionally biased region" description="Basic and acidic residues" evidence="1">
    <location>
        <begin position="244"/>
        <end position="258"/>
    </location>
</feature>
<feature type="compositionally biased region" description="Polar residues" evidence="1">
    <location>
        <begin position="392"/>
        <end position="409"/>
    </location>
</feature>